<reference evidence="1" key="1">
    <citation type="submission" date="2010-07" db="EMBL/GenBank/DDBJ databases">
        <title>Identification of Proteins Involved in Black Widow Spider Wrapping Silk Fibers.</title>
        <authorList>
            <person name="Nguyen A."/>
            <person name="Verduzco A."/>
            <person name="Vierra C."/>
        </authorList>
    </citation>
    <scope>NUCLEOTIDE SEQUENCE</scope>
</reference>
<dbReference type="AlphaFoldDB" id="E7D1S9"/>
<accession>E7D1S9</accession>
<feature type="non-terminal residue" evidence="1">
    <location>
        <position position="1"/>
    </location>
</feature>
<protein>
    <submittedName>
        <fullName evidence="1">Uncharacterized protein</fullName>
    </submittedName>
</protein>
<sequence>NFLKEHMLFSERESFFCEKVLQKANFFRRGAPFKKKKRFFMAHVYETKKNQVFCALWKNFPREKGAPSSFLGNFSILGFLPPPKKGGETRVNVFGVWGAPPPVSFLSTPPLLMFGPPPLKIRVWWFGKPGGPFFQKTPPPQRLGGFFFLKLGKAPPILKSQ</sequence>
<name>E7D1S9_LATHE</name>
<evidence type="ECO:0000313" key="1">
    <source>
        <dbReference type="EMBL" id="ADV40323.1"/>
    </source>
</evidence>
<proteinExistence type="evidence at transcript level"/>
<dbReference type="EMBL" id="HQ006033">
    <property type="protein sequence ID" value="ADV40323.1"/>
    <property type="molecule type" value="mRNA"/>
</dbReference>
<organism evidence="1">
    <name type="scientific">Latrodectus hesperus</name>
    <name type="common">Western black widow spider</name>
    <dbReference type="NCBI Taxonomy" id="256737"/>
    <lineage>
        <taxon>Eukaryota</taxon>
        <taxon>Metazoa</taxon>
        <taxon>Ecdysozoa</taxon>
        <taxon>Arthropoda</taxon>
        <taxon>Chelicerata</taxon>
        <taxon>Arachnida</taxon>
        <taxon>Araneae</taxon>
        <taxon>Araneomorphae</taxon>
        <taxon>Entelegynae</taxon>
        <taxon>Araneoidea</taxon>
        <taxon>Theridiidae</taxon>
        <taxon>Latrodectus</taxon>
    </lineage>
</organism>